<evidence type="ECO:0000313" key="2">
    <source>
        <dbReference type="Proteomes" id="UP000001542"/>
    </source>
</evidence>
<evidence type="ECO:0000313" key="1">
    <source>
        <dbReference type="EMBL" id="EAY07909.1"/>
    </source>
</evidence>
<protein>
    <submittedName>
        <fullName evidence="1">Uncharacterized protein</fullName>
    </submittedName>
</protein>
<dbReference type="KEGG" id="tva:4765810"/>
<gene>
    <name evidence="1" type="ORF">TVAG_064560</name>
</gene>
<dbReference type="VEuPathDB" id="TrichDB:TVAGG3_0350110"/>
<accession>A2EHD1</accession>
<name>A2EHD1_TRIV3</name>
<proteinExistence type="predicted"/>
<reference evidence="1" key="2">
    <citation type="journal article" date="2007" name="Science">
        <title>Draft genome sequence of the sexually transmitted pathogen Trichomonas vaginalis.</title>
        <authorList>
            <person name="Carlton J.M."/>
            <person name="Hirt R.P."/>
            <person name="Silva J.C."/>
            <person name="Delcher A.L."/>
            <person name="Schatz M."/>
            <person name="Zhao Q."/>
            <person name="Wortman J.R."/>
            <person name="Bidwell S.L."/>
            <person name="Alsmark U.C.M."/>
            <person name="Besteiro S."/>
            <person name="Sicheritz-Ponten T."/>
            <person name="Noel C.J."/>
            <person name="Dacks J.B."/>
            <person name="Foster P.G."/>
            <person name="Simillion C."/>
            <person name="Van de Peer Y."/>
            <person name="Miranda-Saavedra D."/>
            <person name="Barton G.J."/>
            <person name="Westrop G.D."/>
            <person name="Mueller S."/>
            <person name="Dessi D."/>
            <person name="Fiori P.L."/>
            <person name="Ren Q."/>
            <person name="Paulsen I."/>
            <person name="Zhang H."/>
            <person name="Bastida-Corcuera F.D."/>
            <person name="Simoes-Barbosa A."/>
            <person name="Brown M.T."/>
            <person name="Hayes R.D."/>
            <person name="Mukherjee M."/>
            <person name="Okumura C.Y."/>
            <person name="Schneider R."/>
            <person name="Smith A.J."/>
            <person name="Vanacova S."/>
            <person name="Villalvazo M."/>
            <person name="Haas B.J."/>
            <person name="Pertea M."/>
            <person name="Feldblyum T.V."/>
            <person name="Utterback T.R."/>
            <person name="Shu C.L."/>
            <person name="Osoegawa K."/>
            <person name="de Jong P.J."/>
            <person name="Hrdy I."/>
            <person name="Horvathova L."/>
            <person name="Zubacova Z."/>
            <person name="Dolezal P."/>
            <person name="Malik S.B."/>
            <person name="Logsdon J.M. Jr."/>
            <person name="Henze K."/>
            <person name="Gupta A."/>
            <person name="Wang C.C."/>
            <person name="Dunne R.L."/>
            <person name="Upcroft J.A."/>
            <person name="Upcroft P."/>
            <person name="White O."/>
            <person name="Salzberg S.L."/>
            <person name="Tang P."/>
            <person name="Chiu C.-H."/>
            <person name="Lee Y.-S."/>
            <person name="Embley T.M."/>
            <person name="Coombs G.H."/>
            <person name="Mottram J.C."/>
            <person name="Tachezy J."/>
            <person name="Fraser-Liggett C.M."/>
            <person name="Johnson P.J."/>
        </authorList>
    </citation>
    <scope>NUCLEOTIDE SEQUENCE [LARGE SCALE GENOMIC DNA]</scope>
    <source>
        <strain evidence="1">G3</strain>
    </source>
</reference>
<dbReference type="RefSeq" id="XP_001320132.1">
    <property type="nucleotide sequence ID" value="XM_001320097.1"/>
</dbReference>
<dbReference type="InParanoid" id="A2EHD1"/>
<keyword evidence="2" id="KW-1185">Reference proteome</keyword>
<reference evidence="1" key="1">
    <citation type="submission" date="2006-10" db="EMBL/GenBank/DDBJ databases">
        <authorList>
            <person name="Amadeo P."/>
            <person name="Zhao Q."/>
            <person name="Wortman J."/>
            <person name="Fraser-Liggett C."/>
            <person name="Carlton J."/>
        </authorList>
    </citation>
    <scope>NUCLEOTIDE SEQUENCE</scope>
    <source>
        <strain evidence="1">G3</strain>
    </source>
</reference>
<sequence>MGENLAELLAEIKKRVIPSAFEKKCEVSQTLTNEQRKIIILGRGYYHVLYKLLFLSEQTAKLSYNTLMKNVMISEKDYIPTIDPLPTQIIINLLKLIYQQPRIFAISLIESSMPEKEFINFAFTTFPALFGFFTSQEFSEPAGLLVLDLIQAGGPDYMVENLTNSLLYSSINFIESFWCEFSREFTSSSSNTLKSIHESLVNSLNICVKLLPASIFFICRELASCNVELLFRIVFLSFLPQTFSIWSSRSPFGLSLTHPNLVIKYFQQNNTWPNENAVCILNAITKNVARVNKTPVFSVTCKLPYSLLIFSKKDVLSIYKAFKTITSKIQLFNELENSGKSIADGAYEPFMIQFFHRISPQRSKSFDIIPIPRYLCETFKPNSYLENAYVQYTDLLSKGYTEQTMHQFFRSSEFQRYKEQKELSILDIKIDDQNEAFKLSMAKYDVVQYEKTLYSLFSQTFGLVIYDMKISKLHPVTLTTIFDLDSIIDKYIYGRDHLRSILFIEMLNTFRFENIIPIEKRIIEKVTYSIAKIVDPMDNIFSKSIPLSSLAMLFNKRIDIKAGQFLILISFVIENVILFSKPPCAFAIYNPTLMMKYIIRMSILDRDIFAFIFLEKIFLRSNFIRRLPPSFVNSLNMYVQTMWELIGTDESSLADVLSYEIKNL</sequence>
<dbReference type="EMBL" id="DS113389">
    <property type="protein sequence ID" value="EAY07909.1"/>
    <property type="molecule type" value="Genomic_DNA"/>
</dbReference>
<organism evidence="1 2">
    <name type="scientific">Trichomonas vaginalis (strain ATCC PRA-98 / G3)</name>
    <dbReference type="NCBI Taxonomy" id="412133"/>
    <lineage>
        <taxon>Eukaryota</taxon>
        <taxon>Metamonada</taxon>
        <taxon>Parabasalia</taxon>
        <taxon>Trichomonadida</taxon>
        <taxon>Trichomonadidae</taxon>
        <taxon>Trichomonas</taxon>
    </lineage>
</organism>
<dbReference type="Proteomes" id="UP000001542">
    <property type="component" value="Unassembled WGS sequence"/>
</dbReference>
<dbReference type="VEuPathDB" id="TrichDB:TVAG_064560"/>
<dbReference type="AlphaFoldDB" id="A2EHD1"/>